<dbReference type="EMBL" id="CP003837">
    <property type="protein sequence ID" value="AGH42408.1"/>
    <property type="molecule type" value="Genomic_DNA"/>
</dbReference>
<sequence length="40" mass="4656">MTGKVNLFCNVFGIDILVPYKIFDVINKKYVMPENQHNVL</sequence>
<dbReference type="AlphaFoldDB" id="K6ZNY0"/>
<evidence type="ECO:0000313" key="2">
    <source>
        <dbReference type="Proteomes" id="UP000011864"/>
    </source>
</evidence>
<name>K6ZNY0_9ALTE</name>
<dbReference type="HOGENOM" id="CLU_3293753_0_0_6"/>
<dbReference type="KEGG" id="gps:C427_0298"/>
<dbReference type="Proteomes" id="UP000011864">
    <property type="component" value="Chromosome"/>
</dbReference>
<gene>
    <name evidence="1" type="ORF">C427_0298</name>
</gene>
<organism evidence="1 2">
    <name type="scientific">Paraglaciecola psychrophila 170</name>
    <dbReference type="NCBI Taxonomy" id="1129794"/>
    <lineage>
        <taxon>Bacteria</taxon>
        <taxon>Pseudomonadati</taxon>
        <taxon>Pseudomonadota</taxon>
        <taxon>Gammaproteobacteria</taxon>
        <taxon>Alteromonadales</taxon>
        <taxon>Alteromonadaceae</taxon>
        <taxon>Paraglaciecola</taxon>
    </lineage>
</organism>
<proteinExistence type="predicted"/>
<protein>
    <submittedName>
        <fullName evidence="1">Uncharacterized protein</fullName>
    </submittedName>
</protein>
<accession>K6ZNY0</accession>
<reference evidence="1 2" key="1">
    <citation type="journal article" date="2013" name="Genome Announc.">
        <title>Complete Genome Sequence of Glaciecola psychrophila Strain 170T.</title>
        <authorList>
            <person name="Yin J."/>
            <person name="Chen J."/>
            <person name="Liu G."/>
            <person name="Yu Y."/>
            <person name="Song L."/>
            <person name="Wang X."/>
            <person name="Qu X."/>
        </authorList>
    </citation>
    <scope>NUCLEOTIDE SEQUENCE [LARGE SCALE GENOMIC DNA]</scope>
    <source>
        <strain evidence="1 2">170</strain>
    </source>
</reference>
<keyword evidence="2" id="KW-1185">Reference proteome</keyword>
<evidence type="ECO:0000313" key="1">
    <source>
        <dbReference type="EMBL" id="AGH42408.1"/>
    </source>
</evidence>